<keyword evidence="5 7" id="KW-1133">Transmembrane helix</keyword>
<keyword evidence="9" id="KW-0969">Cilium</keyword>
<keyword evidence="9" id="KW-0282">Flagellum</keyword>
<reference evidence="9" key="1">
    <citation type="submission" date="2018-06" db="EMBL/GenBank/DDBJ databases">
        <authorList>
            <person name="Zhirakovskaya E."/>
        </authorList>
    </citation>
    <scope>NUCLEOTIDE SEQUENCE</scope>
</reference>
<evidence type="ECO:0000256" key="5">
    <source>
        <dbReference type="ARBA" id="ARBA00022989"/>
    </source>
</evidence>
<dbReference type="PANTHER" id="PTHR30329">
    <property type="entry name" value="STATOR ELEMENT OF FLAGELLAR MOTOR COMPLEX"/>
    <property type="match status" value="1"/>
</dbReference>
<dbReference type="PROSITE" id="PS51123">
    <property type="entry name" value="OMPA_2"/>
    <property type="match status" value="1"/>
</dbReference>
<evidence type="ECO:0000256" key="3">
    <source>
        <dbReference type="ARBA" id="ARBA00022475"/>
    </source>
</evidence>
<proteinExistence type="inferred from homology"/>
<keyword evidence="3" id="KW-1003">Cell membrane</keyword>
<keyword evidence="9" id="KW-0966">Cell projection</keyword>
<dbReference type="InterPro" id="IPR006665">
    <property type="entry name" value="OmpA-like"/>
</dbReference>
<dbReference type="InterPro" id="IPR036737">
    <property type="entry name" value="OmpA-like_sf"/>
</dbReference>
<dbReference type="Gene3D" id="3.30.1330.60">
    <property type="entry name" value="OmpA-like domain"/>
    <property type="match status" value="1"/>
</dbReference>
<accession>A0A3B1CIE8</accession>
<dbReference type="SUPFAM" id="SSF103088">
    <property type="entry name" value="OmpA-like"/>
    <property type="match status" value="1"/>
</dbReference>
<dbReference type="Pfam" id="PF13677">
    <property type="entry name" value="MotB_plug"/>
    <property type="match status" value="1"/>
</dbReference>
<evidence type="ECO:0000256" key="1">
    <source>
        <dbReference type="ARBA" id="ARBA00004162"/>
    </source>
</evidence>
<keyword evidence="6 7" id="KW-0472">Membrane</keyword>
<feature type="transmembrane region" description="Helical" evidence="7">
    <location>
        <begin position="23"/>
        <end position="48"/>
    </location>
</feature>
<organism evidence="9">
    <name type="scientific">hydrothermal vent metagenome</name>
    <dbReference type="NCBI Taxonomy" id="652676"/>
    <lineage>
        <taxon>unclassified sequences</taxon>
        <taxon>metagenomes</taxon>
        <taxon>ecological metagenomes</taxon>
    </lineage>
</organism>
<comment type="subcellular location">
    <subcellularLocation>
        <location evidence="1">Cell membrane</location>
        <topology evidence="1">Single-pass membrane protein</topology>
    </subcellularLocation>
</comment>
<feature type="domain" description="OmpA-like" evidence="8">
    <location>
        <begin position="130"/>
        <end position="251"/>
    </location>
</feature>
<sequence length="253" mass="28335">MAISAAQKKKKKKGKGDDFDPDFWMVTFGDLLSLLLTFFVLLFSMATLDDKSLKEMFSTFAGGAGVLMFSDTFPKEMQIPESAFMPKQFQVSQFIKFLQKESKKEKALSTESSNLVEAMLMEDVSIKKRGPTFILSFQNKQMFSAGSSEISPKLASILKRLGGVLRFSSTRIIIEGHTDDIPISTPRYPSNWELSSARAARVMRFFLENTSIDQDRISIAGFGDSKPVVRNINDAFRARNRRVDILIVQAAGV</sequence>
<dbReference type="CDD" id="cd07185">
    <property type="entry name" value="OmpA_C-like"/>
    <property type="match status" value="1"/>
</dbReference>
<evidence type="ECO:0000313" key="9">
    <source>
        <dbReference type="EMBL" id="VAX24553.1"/>
    </source>
</evidence>
<keyword evidence="4 7" id="KW-0812">Transmembrane</keyword>
<comment type="similarity">
    <text evidence="2">Belongs to the MotB family.</text>
</comment>
<evidence type="ECO:0000256" key="6">
    <source>
        <dbReference type="ARBA" id="ARBA00023136"/>
    </source>
</evidence>
<name>A0A3B1CIE8_9ZZZZ</name>
<dbReference type="Pfam" id="PF00691">
    <property type="entry name" value="OmpA"/>
    <property type="match status" value="1"/>
</dbReference>
<gene>
    <name evidence="9" type="ORF">MNBD_NITROSPINAE02-1991</name>
</gene>
<evidence type="ECO:0000256" key="2">
    <source>
        <dbReference type="ARBA" id="ARBA00008914"/>
    </source>
</evidence>
<dbReference type="AlphaFoldDB" id="A0A3B1CIE8"/>
<evidence type="ECO:0000256" key="4">
    <source>
        <dbReference type="ARBA" id="ARBA00022692"/>
    </source>
</evidence>
<protein>
    <submittedName>
        <fullName evidence="9">Flagellar motor rotation protein MotB</fullName>
    </submittedName>
</protein>
<dbReference type="GO" id="GO:0005886">
    <property type="term" value="C:plasma membrane"/>
    <property type="evidence" value="ECO:0007669"/>
    <property type="project" value="UniProtKB-SubCell"/>
</dbReference>
<evidence type="ECO:0000259" key="8">
    <source>
        <dbReference type="PROSITE" id="PS51123"/>
    </source>
</evidence>
<evidence type="ECO:0000256" key="7">
    <source>
        <dbReference type="SAM" id="Phobius"/>
    </source>
</evidence>
<dbReference type="InterPro" id="IPR050330">
    <property type="entry name" value="Bact_OuterMem_StrucFunc"/>
</dbReference>
<dbReference type="EMBL" id="UOGE01000096">
    <property type="protein sequence ID" value="VAX24553.1"/>
    <property type="molecule type" value="Genomic_DNA"/>
</dbReference>
<dbReference type="PANTHER" id="PTHR30329:SF21">
    <property type="entry name" value="LIPOPROTEIN YIAD-RELATED"/>
    <property type="match status" value="1"/>
</dbReference>
<dbReference type="InterPro" id="IPR025713">
    <property type="entry name" value="MotB-like_N_dom"/>
</dbReference>